<name>A0AAN7CZE8_9PEZI</name>
<dbReference type="Proteomes" id="UP001303647">
    <property type="component" value="Unassembled WGS sequence"/>
</dbReference>
<dbReference type="InterPro" id="IPR016181">
    <property type="entry name" value="Acyl_CoA_acyltransferase"/>
</dbReference>
<dbReference type="PANTHER" id="PTHR43792">
    <property type="entry name" value="GNAT FAMILY, PUTATIVE (AFU_ORTHOLOGUE AFUA_3G00765)-RELATED-RELATED"/>
    <property type="match status" value="1"/>
</dbReference>
<organism evidence="3 4">
    <name type="scientific">Corynascus novoguineensis</name>
    <dbReference type="NCBI Taxonomy" id="1126955"/>
    <lineage>
        <taxon>Eukaryota</taxon>
        <taxon>Fungi</taxon>
        <taxon>Dikarya</taxon>
        <taxon>Ascomycota</taxon>
        <taxon>Pezizomycotina</taxon>
        <taxon>Sordariomycetes</taxon>
        <taxon>Sordariomycetidae</taxon>
        <taxon>Sordariales</taxon>
        <taxon>Chaetomiaceae</taxon>
        <taxon>Corynascus</taxon>
    </lineage>
</organism>
<evidence type="ECO:0000313" key="4">
    <source>
        <dbReference type="Proteomes" id="UP001303647"/>
    </source>
</evidence>
<evidence type="ECO:0000259" key="2">
    <source>
        <dbReference type="PROSITE" id="PS51186"/>
    </source>
</evidence>
<dbReference type="Pfam" id="PF13302">
    <property type="entry name" value="Acetyltransf_3"/>
    <property type="match status" value="1"/>
</dbReference>
<dbReference type="GO" id="GO:0016747">
    <property type="term" value="F:acyltransferase activity, transferring groups other than amino-acyl groups"/>
    <property type="evidence" value="ECO:0007669"/>
    <property type="project" value="InterPro"/>
</dbReference>
<evidence type="ECO:0000313" key="3">
    <source>
        <dbReference type="EMBL" id="KAK4251189.1"/>
    </source>
</evidence>
<dbReference type="InterPro" id="IPR000182">
    <property type="entry name" value="GNAT_dom"/>
</dbReference>
<dbReference type="PROSITE" id="PS51186">
    <property type="entry name" value="GNAT"/>
    <property type="match status" value="1"/>
</dbReference>
<comment type="caution">
    <text evidence="3">The sequence shown here is derived from an EMBL/GenBank/DDBJ whole genome shotgun (WGS) entry which is preliminary data.</text>
</comment>
<accession>A0AAN7CZE8</accession>
<feature type="compositionally biased region" description="Polar residues" evidence="1">
    <location>
        <begin position="1"/>
        <end position="13"/>
    </location>
</feature>
<feature type="region of interest" description="Disordered" evidence="1">
    <location>
        <begin position="1"/>
        <end position="44"/>
    </location>
</feature>
<dbReference type="SUPFAM" id="SSF55729">
    <property type="entry name" value="Acyl-CoA N-acyltransferases (Nat)"/>
    <property type="match status" value="1"/>
</dbReference>
<gene>
    <name evidence="3" type="ORF">C7999DRAFT_11082</name>
</gene>
<reference evidence="3" key="1">
    <citation type="journal article" date="2023" name="Mol. Phylogenet. Evol.">
        <title>Genome-scale phylogeny and comparative genomics of the fungal order Sordariales.</title>
        <authorList>
            <person name="Hensen N."/>
            <person name="Bonometti L."/>
            <person name="Westerberg I."/>
            <person name="Brannstrom I.O."/>
            <person name="Guillou S."/>
            <person name="Cros-Aarteil S."/>
            <person name="Calhoun S."/>
            <person name="Haridas S."/>
            <person name="Kuo A."/>
            <person name="Mondo S."/>
            <person name="Pangilinan J."/>
            <person name="Riley R."/>
            <person name="LaButti K."/>
            <person name="Andreopoulos B."/>
            <person name="Lipzen A."/>
            <person name="Chen C."/>
            <person name="Yan M."/>
            <person name="Daum C."/>
            <person name="Ng V."/>
            <person name="Clum A."/>
            <person name="Steindorff A."/>
            <person name="Ohm R.A."/>
            <person name="Martin F."/>
            <person name="Silar P."/>
            <person name="Natvig D.O."/>
            <person name="Lalanne C."/>
            <person name="Gautier V."/>
            <person name="Ament-Velasquez S.L."/>
            <person name="Kruys A."/>
            <person name="Hutchinson M.I."/>
            <person name="Powell A.J."/>
            <person name="Barry K."/>
            <person name="Miller A.N."/>
            <person name="Grigoriev I.V."/>
            <person name="Debuchy R."/>
            <person name="Gladieux P."/>
            <person name="Hiltunen Thoren M."/>
            <person name="Johannesson H."/>
        </authorList>
    </citation>
    <scope>NUCLEOTIDE SEQUENCE</scope>
    <source>
        <strain evidence="3">CBS 359.72</strain>
    </source>
</reference>
<proteinExistence type="predicted"/>
<evidence type="ECO:0000256" key="1">
    <source>
        <dbReference type="SAM" id="MobiDB-lite"/>
    </source>
</evidence>
<protein>
    <submittedName>
        <fullName evidence="3">GNAT domain-containing protein</fullName>
    </submittedName>
</protein>
<feature type="domain" description="N-acetyltransferase" evidence="2">
    <location>
        <begin position="51"/>
        <end position="249"/>
    </location>
</feature>
<dbReference type="InterPro" id="IPR051531">
    <property type="entry name" value="N-acetyltransferase"/>
</dbReference>
<keyword evidence="4" id="KW-1185">Reference proteome</keyword>
<dbReference type="EMBL" id="MU857607">
    <property type="protein sequence ID" value="KAK4251189.1"/>
    <property type="molecule type" value="Genomic_DNA"/>
</dbReference>
<dbReference type="PANTHER" id="PTHR43792:SF1">
    <property type="entry name" value="N-ACETYLTRANSFERASE DOMAIN-CONTAINING PROTEIN"/>
    <property type="match status" value="1"/>
</dbReference>
<dbReference type="Gene3D" id="3.40.630.30">
    <property type="match status" value="1"/>
</dbReference>
<reference evidence="3" key="2">
    <citation type="submission" date="2023-05" db="EMBL/GenBank/DDBJ databases">
        <authorList>
            <consortium name="Lawrence Berkeley National Laboratory"/>
            <person name="Steindorff A."/>
            <person name="Hensen N."/>
            <person name="Bonometti L."/>
            <person name="Westerberg I."/>
            <person name="Brannstrom I.O."/>
            <person name="Guillou S."/>
            <person name="Cros-Aarteil S."/>
            <person name="Calhoun S."/>
            <person name="Haridas S."/>
            <person name="Kuo A."/>
            <person name="Mondo S."/>
            <person name="Pangilinan J."/>
            <person name="Riley R."/>
            <person name="Labutti K."/>
            <person name="Andreopoulos B."/>
            <person name="Lipzen A."/>
            <person name="Chen C."/>
            <person name="Yanf M."/>
            <person name="Daum C."/>
            <person name="Ng V."/>
            <person name="Clum A."/>
            <person name="Ohm R."/>
            <person name="Martin F."/>
            <person name="Silar P."/>
            <person name="Natvig D."/>
            <person name="Lalanne C."/>
            <person name="Gautier V."/>
            <person name="Ament-Velasquez S.L."/>
            <person name="Kruys A."/>
            <person name="Hutchinson M.I."/>
            <person name="Powell A.J."/>
            <person name="Barry K."/>
            <person name="Miller A.N."/>
            <person name="Grigoriev I.V."/>
            <person name="Debuchy R."/>
            <person name="Gladieux P."/>
            <person name="Thoren M.H."/>
            <person name="Johannesson H."/>
        </authorList>
    </citation>
    <scope>NUCLEOTIDE SEQUENCE</scope>
    <source>
        <strain evidence="3">CBS 359.72</strain>
    </source>
</reference>
<sequence>MSTAPEPSPSQSRPAPGPAPDPSSFVRVRTTRPRQPFPPNSARQPITTERLVLRVLTEDDFAALRALRTQPEVMHWTAVGVPDPDDEVTWSRLRPFLTPREASNYNFAICLRETGEFIGLGGCHALRSSLGWPEVGYMLRKEAWGKGYGSEFLRGWLRAWDQLEREVAEIEVDARTIDEGEEARGQEDGLVKERLLAITAEGNDRSQGVLKKAGFEWFLSWLAVDSRKDDGPDKWIELPTFRYFPKTLEQRGKD</sequence>
<dbReference type="AlphaFoldDB" id="A0AAN7CZE8"/>